<keyword evidence="3" id="KW-1185">Reference proteome</keyword>
<evidence type="ECO:0000256" key="1">
    <source>
        <dbReference type="SAM" id="MobiDB-lite"/>
    </source>
</evidence>
<feature type="compositionally biased region" description="Low complexity" evidence="1">
    <location>
        <begin position="62"/>
        <end position="80"/>
    </location>
</feature>
<organism evidence="2 3">
    <name type="scientific">Sporormia fimetaria CBS 119925</name>
    <dbReference type="NCBI Taxonomy" id="1340428"/>
    <lineage>
        <taxon>Eukaryota</taxon>
        <taxon>Fungi</taxon>
        <taxon>Dikarya</taxon>
        <taxon>Ascomycota</taxon>
        <taxon>Pezizomycotina</taxon>
        <taxon>Dothideomycetes</taxon>
        <taxon>Pleosporomycetidae</taxon>
        <taxon>Pleosporales</taxon>
        <taxon>Sporormiaceae</taxon>
        <taxon>Sporormia</taxon>
    </lineage>
</organism>
<evidence type="ECO:0000313" key="2">
    <source>
        <dbReference type="EMBL" id="KAF2742186.1"/>
    </source>
</evidence>
<dbReference type="OrthoDB" id="5218421at2759"/>
<sequence length="80" mass="8742">MAQSPSVAYPTSSYTDSMPESQSQGQGRRRCGSMSDYARFMHEHTQRQMETATKSARRRSESSGSSSPSSLNGSVRSTDS</sequence>
<dbReference type="AlphaFoldDB" id="A0A6A6UXE2"/>
<name>A0A6A6UXE2_9PLEO</name>
<protein>
    <submittedName>
        <fullName evidence="2">Uncharacterized protein</fullName>
    </submittedName>
</protein>
<evidence type="ECO:0000313" key="3">
    <source>
        <dbReference type="Proteomes" id="UP000799440"/>
    </source>
</evidence>
<dbReference type="Proteomes" id="UP000799440">
    <property type="component" value="Unassembled WGS sequence"/>
</dbReference>
<feature type="region of interest" description="Disordered" evidence="1">
    <location>
        <begin position="1"/>
        <end position="80"/>
    </location>
</feature>
<proteinExistence type="predicted"/>
<feature type="compositionally biased region" description="Polar residues" evidence="1">
    <location>
        <begin position="1"/>
        <end position="26"/>
    </location>
</feature>
<accession>A0A6A6UXE2</accession>
<gene>
    <name evidence="2" type="ORF">M011DRAFT_481889</name>
</gene>
<dbReference type="EMBL" id="MU006613">
    <property type="protein sequence ID" value="KAF2742186.1"/>
    <property type="molecule type" value="Genomic_DNA"/>
</dbReference>
<reference evidence="2" key="1">
    <citation type="journal article" date="2020" name="Stud. Mycol.">
        <title>101 Dothideomycetes genomes: a test case for predicting lifestyles and emergence of pathogens.</title>
        <authorList>
            <person name="Haridas S."/>
            <person name="Albert R."/>
            <person name="Binder M."/>
            <person name="Bloem J."/>
            <person name="Labutti K."/>
            <person name="Salamov A."/>
            <person name="Andreopoulos B."/>
            <person name="Baker S."/>
            <person name="Barry K."/>
            <person name="Bills G."/>
            <person name="Bluhm B."/>
            <person name="Cannon C."/>
            <person name="Castanera R."/>
            <person name="Culley D."/>
            <person name="Daum C."/>
            <person name="Ezra D."/>
            <person name="Gonzalez J."/>
            <person name="Henrissat B."/>
            <person name="Kuo A."/>
            <person name="Liang C."/>
            <person name="Lipzen A."/>
            <person name="Lutzoni F."/>
            <person name="Magnuson J."/>
            <person name="Mondo S."/>
            <person name="Nolan M."/>
            <person name="Ohm R."/>
            <person name="Pangilinan J."/>
            <person name="Park H.-J."/>
            <person name="Ramirez L."/>
            <person name="Alfaro M."/>
            <person name="Sun H."/>
            <person name="Tritt A."/>
            <person name="Yoshinaga Y."/>
            <person name="Zwiers L.-H."/>
            <person name="Turgeon B."/>
            <person name="Goodwin S."/>
            <person name="Spatafora J."/>
            <person name="Crous P."/>
            <person name="Grigoriev I."/>
        </authorList>
    </citation>
    <scope>NUCLEOTIDE SEQUENCE</scope>
    <source>
        <strain evidence="2">CBS 119925</strain>
    </source>
</reference>